<feature type="region of interest" description="Disordered" evidence="2">
    <location>
        <begin position="45"/>
        <end position="64"/>
    </location>
</feature>
<dbReference type="EMBL" id="BLQM01000087">
    <property type="protein sequence ID" value="GMH61764.1"/>
    <property type="molecule type" value="Genomic_DNA"/>
</dbReference>
<reference evidence="4" key="1">
    <citation type="journal article" date="2023" name="Commun. Biol.">
        <title>Genome analysis of Parmales, the sister group of diatoms, reveals the evolutionary specialization of diatoms from phago-mixotrophs to photoautotrophs.</title>
        <authorList>
            <person name="Ban H."/>
            <person name="Sato S."/>
            <person name="Yoshikawa S."/>
            <person name="Yamada K."/>
            <person name="Nakamura Y."/>
            <person name="Ichinomiya M."/>
            <person name="Sato N."/>
            <person name="Blanc-Mathieu R."/>
            <person name="Endo H."/>
            <person name="Kuwata A."/>
            <person name="Ogata H."/>
        </authorList>
    </citation>
    <scope>NUCLEOTIDE SEQUENCE [LARGE SCALE GENOMIC DNA]</scope>
</reference>
<dbReference type="AlphaFoldDB" id="A0A9W7A4G3"/>
<sequence length="271" mass="30431">MDMKQLAGVLLEVIQENRSLRAELTEVRSQMESLSSDVKDLRHKTGSLLTKTSVESKRNAQHRSTIEESQLTLAEKQKILEGNMEELKSLVKYGPPPLQHLDAVKDELSEGGGSVGKNKSKRISPKELIMISPVKKIDGAFSFEGEEEEEVREINRGRGFSTPRTSRTRMKSHSPRRGEGEISGNNNNSNNSNNSSVPRLASNDFSVNKIMNSGYTISAKSIFEIPTLSEKQVLLKDLKGLSEIRKKYEDERLLHLEAKVIKRTEVEVEAR</sequence>
<feature type="compositionally biased region" description="Low complexity" evidence="2">
    <location>
        <begin position="185"/>
        <end position="196"/>
    </location>
</feature>
<feature type="coiled-coil region" evidence="1">
    <location>
        <begin position="10"/>
        <end position="44"/>
    </location>
</feature>
<accession>A0A9W7A4G3</accession>
<evidence type="ECO:0000313" key="4">
    <source>
        <dbReference type="Proteomes" id="UP001162640"/>
    </source>
</evidence>
<keyword evidence="1" id="KW-0175">Coiled coil</keyword>
<dbReference type="Proteomes" id="UP001162640">
    <property type="component" value="Unassembled WGS sequence"/>
</dbReference>
<evidence type="ECO:0000313" key="3">
    <source>
        <dbReference type="EMBL" id="GMH61764.1"/>
    </source>
</evidence>
<comment type="caution">
    <text evidence="3">The sequence shown here is derived from an EMBL/GenBank/DDBJ whole genome shotgun (WGS) entry which is preliminary data.</text>
</comment>
<protein>
    <submittedName>
        <fullName evidence="3">Uncharacterized protein</fullName>
    </submittedName>
</protein>
<gene>
    <name evidence="3" type="ORF">TL16_g03330</name>
</gene>
<feature type="region of interest" description="Disordered" evidence="2">
    <location>
        <begin position="145"/>
        <end position="200"/>
    </location>
</feature>
<evidence type="ECO:0000256" key="2">
    <source>
        <dbReference type="SAM" id="MobiDB-lite"/>
    </source>
</evidence>
<proteinExistence type="predicted"/>
<organism evidence="3 4">
    <name type="scientific">Triparma laevis f. inornata</name>
    <dbReference type="NCBI Taxonomy" id="1714386"/>
    <lineage>
        <taxon>Eukaryota</taxon>
        <taxon>Sar</taxon>
        <taxon>Stramenopiles</taxon>
        <taxon>Ochrophyta</taxon>
        <taxon>Bolidophyceae</taxon>
        <taxon>Parmales</taxon>
        <taxon>Triparmaceae</taxon>
        <taxon>Triparma</taxon>
    </lineage>
</organism>
<name>A0A9W7A4G3_9STRA</name>
<evidence type="ECO:0000256" key="1">
    <source>
        <dbReference type="SAM" id="Coils"/>
    </source>
</evidence>
<feature type="compositionally biased region" description="Basic residues" evidence="2">
    <location>
        <begin position="166"/>
        <end position="175"/>
    </location>
</feature>